<feature type="region of interest" description="Disordered" evidence="1">
    <location>
        <begin position="559"/>
        <end position="581"/>
    </location>
</feature>
<sequence length="786" mass="88976">MYKNVVSTQDLLSDSQRTNYSSDSALFSLSQRQHSGTGSEFSQVRTQDLFTQNQAGAGSQSENSFPTTRKMNMYDKWMSKGAVFKKDQPGNKPGGRSQLQLQQQFQLNQNKGKESDDRELLQQVVNIVQDCNKEVKYTLTAVKDKLESHSELTGEKLCDTMKAFLEDIWKHEDKMLQAVQERCQSQDKIHELENQLALTTSKSKERLHELEKVLVVKDAELKQLHSQLEEKGKPGDLKQMAKAVRQEMLSPQLAVENKLMEILEVTREASEQQSHQLNQYKDTMTAHAKQYNEWKTFNQRLIKDMEKRLQKDIASVGKDLQKQEQDWMSSLQDQLAETSAACSQDMEKLFEKALTESAGNSSRQGGGGTAAVTTIVASMKKDLQSAIQRQSKTTEKNIQDMLGSQLQKQQQQLNSLHKTLMADVTTEIESAAERRLQDKDGDEDPVTPRTVPVFEEYHADLKHQLEEMHKKHVEEVKRIQKEMKLQESSTSVPSAACKPFSASLPPTLSSQTFTSATSYAPKTTGYQLQRRKDTALISPMSDLDRSTLFTRAKPSPVVAVLPQPHPTNTSSLTSVKSGLSETDPEVIFGPPPAEEPLPEEPCCKAKQAKKRKTSASGFGKKKRSAKKAKNKRNVETVNSPPCQVSVVQTAKKPVSTRREERMMIYDFSQEKSPQRNWWHFEGLQVQRRRQEQSNQFYSPNASTASCRSSPAVSVTVDSELVVVRRSRWQTTSSSTPNRVRQPLGNDPLDMLSTPCMESTLSQRSFQHSQMELIETQPRRSQRKRIL</sequence>
<dbReference type="EMBL" id="JBAMIC010000010">
    <property type="protein sequence ID" value="KAK7102962.1"/>
    <property type="molecule type" value="Genomic_DNA"/>
</dbReference>
<evidence type="ECO:0000313" key="3">
    <source>
        <dbReference type="Proteomes" id="UP001374579"/>
    </source>
</evidence>
<dbReference type="Proteomes" id="UP001374579">
    <property type="component" value="Unassembled WGS sequence"/>
</dbReference>
<feature type="region of interest" description="Disordered" evidence="1">
    <location>
        <begin position="606"/>
        <end position="634"/>
    </location>
</feature>
<comment type="caution">
    <text evidence="2">The sequence shown here is derived from an EMBL/GenBank/DDBJ whole genome shotgun (WGS) entry which is preliminary data.</text>
</comment>
<name>A0AAN9GCA8_9CAEN</name>
<proteinExistence type="predicted"/>
<organism evidence="2 3">
    <name type="scientific">Littorina saxatilis</name>
    <dbReference type="NCBI Taxonomy" id="31220"/>
    <lineage>
        <taxon>Eukaryota</taxon>
        <taxon>Metazoa</taxon>
        <taxon>Spiralia</taxon>
        <taxon>Lophotrochozoa</taxon>
        <taxon>Mollusca</taxon>
        <taxon>Gastropoda</taxon>
        <taxon>Caenogastropoda</taxon>
        <taxon>Littorinimorpha</taxon>
        <taxon>Littorinoidea</taxon>
        <taxon>Littorinidae</taxon>
        <taxon>Littorina</taxon>
    </lineage>
</organism>
<protein>
    <submittedName>
        <fullName evidence="2">Uncharacterized protein</fullName>
    </submittedName>
</protein>
<dbReference type="AlphaFoldDB" id="A0AAN9GCA8"/>
<accession>A0AAN9GCA8</accession>
<feature type="compositionally biased region" description="Polar residues" evidence="1">
    <location>
        <begin position="755"/>
        <end position="769"/>
    </location>
</feature>
<feature type="compositionally biased region" description="Polar residues" evidence="1">
    <location>
        <begin position="566"/>
        <end position="580"/>
    </location>
</feature>
<feature type="region of interest" description="Disordered" evidence="1">
    <location>
        <begin position="727"/>
        <end position="786"/>
    </location>
</feature>
<gene>
    <name evidence="2" type="ORF">V1264_021112</name>
</gene>
<feature type="compositionally biased region" description="Basic residues" evidence="1">
    <location>
        <begin position="606"/>
        <end position="631"/>
    </location>
</feature>
<evidence type="ECO:0000313" key="2">
    <source>
        <dbReference type="EMBL" id="KAK7102962.1"/>
    </source>
</evidence>
<reference evidence="2 3" key="1">
    <citation type="submission" date="2024-02" db="EMBL/GenBank/DDBJ databases">
        <title>Chromosome-scale genome assembly of the rough periwinkle Littorina saxatilis.</title>
        <authorList>
            <person name="De Jode A."/>
            <person name="Faria R."/>
            <person name="Formenti G."/>
            <person name="Sims Y."/>
            <person name="Smith T.P."/>
            <person name="Tracey A."/>
            <person name="Wood J.M.D."/>
            <person name="Zagrodzka Z.B."/>
            <person name="Johannesson K."/>
            <person name="Butlin R.K."/>
            <person name="Leder E.H."/>
        </authorList>
    </citation>
    <scope>NUCLEOTIDE SEQUENCE [LARGE SCALE GENOMIC DNA]</scope>
    <source>
        <strain evidence="2">Snail1</strain>
        <tissue evidence="2">Muscle</tissue>
    </source>
</reference>
<keyword evidence="3" id="KW-1185">Reference proteome</keyword>
<evidence type="ECO:0000256" key="1">
    <source>
        <dbReference type="SAM" id="MobiDB-lite"/>
    </source>
</evidence>